<gene>
    <name evidence="1" type="ORF">FB472_0231</name>
</gene>
<dbReference type="Proteomes" id="UP000316560">
    <property type="component" value="Unassembled WGS sequence"/>
</dbReference>
<sequence length="72" mass="7948">MSLNRYNATARCVAAQRVSVEASVLPWIRCFAWLSPTKTRIGLPAAGDAVIEAVVWCSYTLAFYSSEQVFFG</sequence>
<organism evidence="1 2">
    <name type="scientific">Rhodoglobus vestalii</name>
    <dbReference type="NCBI Taxonomy" id="193384"/>
    <lineage>
        <taxon>Bacteria</taxon>
        <taxon>Bacillati</taxon>
        <taxon>Actinomycetota</taxon>
        <taxon>Actinomycetes</taxon>
        <taxon>Micrococcales</taxon>
        <taxon>Microbacteriaceae</taxon>
        <taxon>Rhodoglobus</taxon>
    </lineage>
</organism>
<dbReference type="RefSeq" id="WP_141989286.1">
    <property type="nucleotide sequence ID" value="NZ_VFRA01000001.1"/>
</dbReference>
<proteinExistence type="predicted"/>
<keyword evidence="2" id="KW-1185">Reference proteome</keyword>
<name>A0A8H2K3Y7_9MICO</name>
<evidence type="ECO:0000313" key="2">
    <source>
        <dbReference type="Proteomes" id="UP000316560"/>
    </source>
</evidence>
<reference evidence="1 2" key="1">
    <citation type="submission" date="2019-06" db="EMBL/GenBank/DDBJ databases">
        <title>Sequencing the genomes of 1000 actinobacteria strains.</title>
        <authorList>
            <person name="Klenk H.-P."/>
        </authorList>
    </citation>
    <scope>NUCLEOTIDE SEQUENCE [LARGE SCALE GENOMIC DNA]</scope>
    <source>
        <strain evidence="1 2">DSM 21947</strain>
    </source>
</reference>
<dbReference type="AlphaFoldDB" id="A0A8H2K3Y7"/>
<dbReference type="EMBL" id="VFRA01000001">
    <property type="protein sequence ID" value="TQO18710.1"/>
    <property type="molecule type" value="Genomic_DNA"/>
</dbReference>
<accession>A0A8H2K3Y7</accession>
<protein>
    <submittedName>
        <fullName evidence="1">Uncharacterized protein</fullName>
    </submittedName>
</protein>
<evidence type="ECO:0000313" key="1">
    <source>
        <dbReference type="EMBL" id="TQO18710.1"/>
    </source>
</evidence>
<comment type="caution">
    <text evidence="1">The sequence shown here is derived from an EMBL/GenBank/DDBJ whole genome shotgun (WGS) entry which is preliminary data.</text>
</comment>